<name>A0A4C1V7P1_EUMVA</name>
<sequence>MIFKRGPANTYPHYLIDKTTWVVATFSGATRSRSDFLERPLVRLRYGREAMIVDRRRNFLCGHVRMSGGGRVTENNAKDDEFVHQVCQLRVRTPGEEAMSGGHTDKIIHSERTASTSNRPKSRCGLRGRVRNTNRLALAMPRRRCSVAGTPALRIHERRENKFPYREIASSRLGDSNEVGHLSCLIPWRGQTKIKSTELTESALQGKEIYKQKSCNPIKYDQILELYYCWEDTRPAKDTRDTSPLRFHDIRGYINGLVMISDLEEPTMMPK</sequence>
<feature type="compositionally biased region" description="Basic and acidic residues" evidence="1">
    <location>
        <begin position="103"/>
        <end position="112"/>
    </location>
</feature>
<accession>A0A4C1V7P1</accession>
<dbReference type="Proteomes" id="UP000299102">
    <property type="component" value="Unassembled WGS sequence"/>
</dbReference>
<dbReference type="AlphaFoldDB" id="A0A4C1V7P1"/>
<evidence type="ECO:0000256" key="1">
    <source>
        <dbReference type="SAM" id="MobiDB-lite"/>
    </source>
</evidence>
<evidence type="ECO:0000313" key="2">
    <source>
        <dbReference type="EMBL" id="GBP34034.1"/>
    </source>
</evidence>
<feature type="region of interest" description="Disordered" evidence="1">
    <location>
        <begin position="94"/>
        <end position="123"/>
    </location>
</feature>
<protein>
    <submittedName>
        <fullName evidence="2">Uncharacterized protein</fullName>
    </submittedName>
</protein>
<proteinExistence type="predicted"/>
<gene>
    <name evidence="2" type="ORF">EVAR_94046_1</name>
</gene>
<organism evidence="2 3">
    <name type="scientific">Eumeta variegata</name>
    <name type="common">Bagworm moth</name>
    <name type="synonym">Eumeta japonica</name>
    <dbReference type="NCBI Taxonomy" id="151549"/>
    <lineage>
        <taxon>Eukaryota</taxon>
        <taxon>Metazoa</taxon>
        <taxon>Ecdysozoa</taxon>
        <taxon>Arthropoda</taxon>
        <taxon>Hexapoda</taxon>
        <taxon>Insecta</taxon>
        <taxon>Pterygota</taxon>
        <taxon>Neoptera</taxon>
        <taxon>Endopterygota</taxon>
        <taxon>Lepidoptera</taxon>
        <taxon>Glossata</taxon>
        <taxon>Ditrysia</taxon>
        <taxon>Tineoidea</taxon>
        <taxon>Psychidae</taxon>
        <taxon>Oiketicinae</taxon>
        <taxon>Eumeta</taxon>
    </lineage>
</organism>
<evidence type="ECO:0000313" key="3">
    <source>
        <dbReference type="Proteomes" id="UP000299102"/>
    </source>
</evidence>
<dbReference type="EMBL" id="BGZK01000283">
    <property type="protein sequence ID" value="GBP34034.1"/>
    <property type="molecule type" value="Genomic_DNA"/>
</dbReference>
<comment type="caution">
    <text evidence="2">The sequence shown here is derived from an EMBL/GenBank/DDBJ whole genome shotgun (WGS) entry which is preliminary data.</text>
</comment>
<keyword evidence="3" id="KW-1185">Reference proteome</keyword>
<reference evidence="2 3" key="1">
    <citation type="journal article" date="2019" name="Commun. Biol.">
        <title>The bagworm genome reveals a unique fibroin gene that provides high tensile strength.</title>
        <authorList>
            <person name="Kono N."/>
            <person name="Nakamura H."/>
            <person name="Ohtoshi R."/>
            <person name="Tomita M."/>
            <person name="Numata K."/>
            <person name="Arakawa K."/>
        </authorList>
    </citation>
    <scope>NUCLEOTIDE SEQUENCE [LARGE SCALE GENOMIC DNA]</scope>
</reference>